<dbReference type="RefSeq" id="WP_112279269.1">
    <property type="nucleotide sequence ID" value="NZ_MASW01000001.1"/>
</dbReference>
<keyword evidence="5" id="KW-1133">Transmembrane helix</keyword>
<dbReference type="InterPro" id="IPR011701">
    <property type="entry name" value="MFS"/>
</dbReference>
<evidence type="ECO:0000313" key="7">
    <source>
        <dbReference type="EMBL" id="PXY31240.1"/>
    </source>
</evidence>
<dbReference type="Pfam" id="PF07690">
    <property type="entry name" value="MFS_1"/>
    <property type="match status" value="1"/>
</dbReference>
<comment type="caution">
    <text evidence="7">The sequence shown here is derived from an EMBL/GenBank/DDBJ whole genome shotgun (WGS) entry which is preliminary data.</text>
</comment>
<dbReference type="Gene3D" id="1.20.1250.20">
    <property type="entry name" value="MFS general substrate transporter like domains"/>
    <property type="match status" value="1"/>
</dbReference>
<dbReference type="AlphaFoldDB" id="A0A2V4B7M1"/>
<reference evidence="7 8" key="1">
    <citation type="submission" date="2016-07" db="EMBL/GenBank/DDBJ databases">
        <title>Draft genome sequence of Prauserella muralis DSM 45305, isolated from a mould-covered wall in an indoor environment.</title>
        <authorList>
            <person name="Ruckert C."/>
            <person name="Albersmeier A."/>
            <person name="Jiang C.-L."/>
            <person name="Jiang Y."/>
            <person name="Kalinowski J."/>
            <person name="Schneider O."/>
            <person name="Winkler A."/>
            <person name="Zotchev S.B."/>
        </authorList>
    </citation>
    <scope>NUCLEOTIDE SEQUENCE [LARGE SCALE GENOMIC DNA]</scope>
    <source>
        <strain evidence="7 8">DSM 45305</strain>
    </source>
</reference>
<evidence type="ECO:0000256" key="1">
    <source>
        <dbReference type="ARBA" id="ARBA00004651"/>
    </source>
</evidence>
<keyword evidence="3" id="KW-1003">Cell membrane</keyword>
<dbReference type="InterPro" id="IPR004638">
    <property type="entry name" value="EmrB-like"/>
</dbReference>
<dbReference type="PANTHER" id="PTHR42718">
    <property type="entry name" value="MAJOR FACILITATOR SUPERFAMILY MULTIDRUG TRANSPORTER MFSC"/>
    <property type="match status" value="1"/>
</dbReference>
<comment type="subcellular location">
    <subcellularLocation>
        <location evidence="1">Cell membrane</location>
        <topology evidence="1">Multi-pass membrane protein</topology>
    </subcellularLocation>
</comment>
<dbReference type="SUPFAM" id="SSF103473">
    <property type="entry name" value="MFS general substrate transporter"/>
    <property type="match status" value="1"/>
</dbReference>
<gene>
    <name evidence="7" type="ORF">BAY60_02200</name>
</gene>
<dbReference type="GO" id="GO:0005886">
    <property type="term" value="C:plasma membrane"/>
    <property type="evidence" value="ECO:0007669"/>
    <property type="project" value="UniProtKB-SubCell"/>
</dbReference>
<dbReference type="OrthoDB" id="9781469at2"/>
<keyword evidence="8" id="KW-1185">Reference proteome</keyword>
<dbReference type="PRINTS" id="PR01036">
    <property type="entry name" value="TCRTETB"/>
</dbReference>
<name>A0A2V4B7M1_9PSEU</name>
<keyword evidence="6" id="KW-0472">Membrane</keyword>
<protein>
    <submittedName>
        <fullName evidence="7">Multidrug MFS transporter</fullName>
    </submittedName>
</protein>
<evidence type="ECO:0000256" key="2">
    <source>
        <dbReference type="ARBA" id="ARBA00022448"/>
    </source>
</evidence>
<dbReference type="CDD" id="cd17321">
    <property type="entry name" value="MFS_MMR_MDR_like"/>
    <property type="match status" value="1"/>
</dbReference>
<keyword evidence="4" id="KW-0812">Transmembrane</keyword>
<dbReference type="InterPro" id="IPR020846">
    <property type="entry name" value="MFS_dom"/>
</dbReference>
<evidence type="ECO:0000313" key="8">
    <source>
        <dbReference type="Proteomes" id="UP000249915"/>
    </source>
</evidence>
<dbReference type="InterPro" id="IPR036259">
    <property type="entry name" value="MFS_trans_sf"/>
</dbReference>
<proteinExistence type="predicted"/>
<sequence length="507" mass="51541">MDTPHPRRWWALGALAVALLAFGLDVTILNVALPTLAVDLRASTSDLQWFANAYTLVLAAGLLPAGLLGDKFGPKRLLIGGLVVFGVASVACAYAGTAELLIAARALLGVGGALMVPLSMSVLNTLFPGPERSRAIAVWSAALAIGIPLGPVVGGWLLDNFWWGSVFLINVPLVVAGVVALSVLLPALPGRGELRMDWPGIGLSSAGLVALTYGLVEAGESGWSSASAVVPMAVGVVLLAGFGLWLRRSRHPLVNLALFRSAGFAWGAVLATLASFALMGAMFVLPQFFQAVGGADALGTGLRLLPIVGGLLVGVQIADRIRPLLGAKHVVAAGFVLMAAGLVLGTGTQAGDGYGFVAIWVSVIGLGLGFSLPPAMDVAMGALSPESGGVGSGLLQSMRQVGGTLGVAIMGTVLSAGYRATVDVTGLAPRAAEAVRDSAASGAGVAEATGAPDLLASVRESFVHGMSGTLWVCAGFAVAGFVLTVLFVPQRPEDVSEAESEHDYVAR</sequence>
<dbReference type="Gene3D" id="1.20.1720.10">
    <property type="entry name" value="Multidrug resistance protein D"/>
    <property type="match status" value="1"/>
</dbReference>
<dbReference type="GO" id="GO:0022857">
    <property type="term" value="F:transmembrane transporter activity"/>
    <property type="evidence" value="ECO:0007669"/>
    <property type="project" value="InterPro"/>
</dbReference>
<accession>A0A2V4B7M1</accession>
<dbReference type="PANTHER" id="PTHR42718:SF42">
    <property type="entry name" value="EXPORT PROTEIN"/>
    <property type="match status" value="1"/>
</dbReference>
<keyword evidence="2" id="KW-0813">Transport</keyword>
<organism evidence="7 8">
    <name type="scientific">Prauserella muralis</name>
    <dbReference type="NCBI Taxonomy" id="588067"/>
    <lineage>
        <taxon>Bacteria</taxon>
        <taxon>Bacillati</taxon>
        <taxon>Actinomycetota</taxon>
        <taxon>Actinomycetes</taxon>
        <taxon>Pseudonocardiales</taxon>
        <taxon>Pseudonocardiaceae</taxon>
        <taxon>Prauserella</taxon>
    </lineage>
</organism>
<evidence type="ECO:0000256" key="4">
    <source>
        <dbReference type="ARBA" id="ARBA00022692"/>
    </source>
</evidence>
<evidence type="ECO:0000256" key="6">
    <source>
        <dbReference type="ARBA" id="ARBA00023136"/>
    </source>
</evidence>
<dbReference type="EMBL" id="MASW01000001">
    <property type="protein sequence ID" value="PXY31240.1"/>
    <property type="molecule type" value="Genomic_DNA"/>
</dbReference>
<dbReference type="Proteomes" id="UP000249915">
    <property type="component" value="Unassembled WGS sequence"/>
</dbReference>
<dbReference type="PROSITE" id="PS50850">
    <property type="entry name" value="MFS"/>
    <property type="match status" value="1"/>
</dbReference>
<dbReference type="NCBIfam" id="TIGR00711">
    <property type="entry name" value="efflux_EmrB"/>
    <property type="match status" value="1"/>
</dbReference>
<evidence type="ECO:0000256" key="3">
    <source>
        <dbReference type="ARBA" id="ARBA00022475"/>
    </source>
</evidence>
<evidence type="ECO:0000256" key="5">
    <source>
        <dbReference type="ARBA" id="ARBA00022989"/>
    </source>
</evidence>